<protein>
    <submittedName>
        <fullName evidence="4">Unannotated protein</fullName>
    </submittedName>
</protein>
<evidence type="ECO:0000256" key="1">
    <source>
        <dbReference type="ARBA" id="ARBA00008416"/>
    </source>
</evidence>
<evidence type="ECO:0000259" key="3">
    <source>
        <dbReference type="Pfam" id="PF05726"/>
    </source>
</evidence>
<proteinExistence type="inferred from homology"/>
<dbReference type="CDD" id="cd02909">
    <property type="entry name" value="cupin_pirin_N"/>
    <property type="match status" value="1"/>
</dbReference>
<sequence>MSRRRVLGLVPAQRQAEGGGFIVRRPFPAGEISAIDPFLLLDEMGPVEYSPGKAVGAPDHPHRGFETVTYLLAGEIEHRDSNGGFGVITPGAVQWMTAGAGIVHSELPTNRMMRLGGRMHGFQLWVNLRAASKMIPPRYQGYEAYDIPSRELDGGGTLRVIAGEVDGLVGIVDTTSPVTFAHVSLRAGESVDWHVADGHTALVHPFVNGVVVNGVEADEGHMVVCDRESGSVTVTAGERECEVLLLGGEPLNEPIARYGPFVMNTREEIIRAFEDYEAGRLGSIVATGPGTNRN</sequence>
<dbReference type="Pfam" id="PF02678">
    <property type="entry name" value="Pirin"/>
    <property type="match status" value="1"/>
</dbReference>
<feature type="domain" description="Pirin C-terminal" evidence="3">
    <location>
        <begin position="181"/>
        <end position="281"/>
    </location>
</feature>
<dbReference type="CDD" id="cd02247">
    <property type="entry name" value="cupin_pirin_C"/>
    <property type="match status" value="1"/>
</dbReference>
<evidence type="ECO:0000259" key="2">
    <source>
        <dbReference type="Pfam" id="PF02678"/>
    </source>
</evidence>
<dbReference type="Pfam" id="PF05726">
    <property type="entry name" value="Pirin_C"/>
    <property type="match status" value="1"/>
</dbReference>
<evidence type="ECO:0000313" key="4">
    <source>
        <dbReference type="EMBL" id="CAB4573978.1"/>
    </source>
</evidence>
<dbReference type="InterPro" id="IPR011051">
    <property type="entry name" value="RmlC_Cupin_sf"/>
</dbReference>
<dbReference type="SUPFAM" id="SSF51182">
    <property type="entry name" value="RmlC-like cupins"/>
    <property type="match status" value="1"/>
</dbReference>
<accession>A0A6J6EM11</accession>
<dbReference type="InterPro" id="IPR014710">
    <property type="entry name" value="RmlC-like_jellyroll"/>
</dbReference>
<feature type="domain" description="Pirin N-terminal" evidence="2">
    <location>
        <begin position="23"/>
        <end position="126"/>
    </location>
</feature>
<name>A0A6J6EM11_9ZZZZ</name>
<gene>
    <name evidence="4" type="ORF">UFOPK1722_00572</name>
</gene>
<dbReference type="InterPro" id="IPR008778">
    <property type="entry name" value="Pirin_C_dom"/>
</dbReference>
<organism evidence="4">
    <name type="scientific">freshwater metagenome</name>
    <dbReference type="NCBI Taxonomy" id="449393"/>
    <lineage>
        <taxon>unclassified sequences</taxon>
        <taxon>metagenomes</taxon>
        <taxon>ecological metagenomes</taxon>
    </lineage>
</organism>
<dbReference type="AlphaFoldDB" id="A0A6J6EM11"/>
<reference evidence="4" key="1">
    <citation type="submission" date="2020-05" db="EMBL/GenBank/DDBJ databases">
        <authorList>
            <person name="Chiriac C."/>
            <person name="Salcher M."/>
            <person name="Ghai R."/>
            <person name="Kavagutti S V."/>
        </authorList>
    </citation>
    <scope>NUCLEOTIDE SEQUENCE</scope>
</reference>
<dbReference type="EMBL" id="CAEZTS010000036">
    <property type="protein sequence ID" value="CAB4573978.1"/>
    <property type="molecule type" value="Genomic_DNA"/>
</dbReference>
<dbReference type="InterPro" id="IPR003829">
    <property type="entry name" value="Pirin_N_dom"/>
</dbReference>
<dbReference type="InterPro" id="IPR012093">
    <property type="entry name" value="Pirin"/>
</dbReference>
<dbReference type="PANTHER" id="PTHR13903:SF31">
    <property type="entry name" value="CUPIN-DOMAIN CONTAINING PROTEIN"/>
    <property type="match status" value="1"/>
</dbReference>
<dbReference type="PANTHER" id="PTHR13903">
    <property type="entry name" value="PIRIN-RELATED"/>
    <property type="match status" value="1"/>
</dbReference>
<comment type="similarity">
    <text evidence="1">Belongs to the pirin family.</text>
</comment>
<dbReference type="PIRSF" id="PIRSF006232">
    <property type="entry name" value="Pirin"/>
    <property type="match status" value="1"/>
</dbReference>
<dbReference type="Gene3D" id="2.60.120.10">
    <property type="entry name" value="Jelly Rolls"/>
    <property type="match status" value="2"/>
</dbReference>